<organism evidence="1 2">
    <name type="scientific">Neorhizobium phenanthreniclasticum</name>
    <dbReference type="NCBI Taxonomy" id="3157917"/>
    <lineage>
        <taxon>Bacteria</taxon>
        <taxon>Pseudomonadati</taxon>
        <taxon>Pseudomonadota</taxon>
        <taxon>Alphaproteobacteria</taxon>
        <taxon>Hyphomicrobiales</taxon>
        <taxon>Rhizobiaceae</taxon>
        <taxon>Rhizobium/Agrobacterium group</taxon>
        <taxon>Neorhizobium</taxon>
    </lineage>
</organism>
<dbReference type="EMBL" id="JBEAAL010000053">
    <property type="protein sequence ID" value="MEQ1409701.1"/>
    <property type="molecule type" value="Genomic_DNA"/>
</dbReference>
<gene>
    <name evidence="1" type="ORF">ABK249_32890</name>
</gene>
<protein>
    <submittedName>
        <fullName evidence="1">Capsular biosynthesis protein</fullName>
    </submittedName>
</protein>
<dbReference type="InterPro" id="IPR007833">
    <property type="entry name" value="Capsule_polysaccharide_synth"/>
</dbReference>
<sequence>MTPRIFLFLQGPASPFLRLLAEAIEKQGASVRKISFCLGDVVFWWPRESDFFRGPENEWPVYLNCYIRDHNVTDIVMLGDGRAAHAVAAETGIREGLRVHVLEHGYLRPDWLTIEPDGMSAHSRFPHEPGEIEALAAREPAISSGGLYRSSFLTYALYDLAFHIPNVLLGWLVHPNYRTHGPVHPVIEYGGWILKALTGRKRRRAAEKAIAAFLTPETGGNAGLFLFPLQLPGDYQIRRQAPGGDLFRLVDATIASFARSAPAGSRLLFKVHPIDNGLSGWPDRIGRTAQRHGAAARVFVADGGDTNMLIEKSTGVVTINSTVGLTALSAGKPVIALGSAIYDVPGLTFQDSLAAFWQRPSPPDPDLLDVFNRALAATTQVRGGFIGREAIRAGVDNVAGRLMETEDRLPLAFRKPRDAAFFRYESELFPSS</sequence>
<accession>A0ABV0ME13</accession>
<keyword evidence="2" id="KW-1185">Reference proteome</keyword>
<reference evidence="1 2" key="1">
    <citation type="submission" date="2024-05" db="EMBL/GenBank/DDBJ databases">
        <title>Neorhizobium sp. Rsf11, a plant growth promoting and heavy metal resistant PAH-degrader.</title>
        <authorList>
            <person name="Golubev S.N."/>
            <person name="Muratova A.Y."/>
            <person name="Markelova M.I."/>
        </authorList>
    </citation>
    <scope>NUCLEOTIDE SEQUENCE [LARGE SCALE GENOMIC DNA]</scope>
    <source>
        <strain evidence="1 2">Rsf11</strain>
    </source>
</reference>
<name>A0ABV0ME13_9HYPH</name>
<dbReference type="Pfam" id="PF05159">
    <property type="entry name" value="Capsule_synth"/>
    <property type="match status" value="1"/>
</dbReference>
<evidence type="ECO:0000313" key="2">
    <source>
        <dbReference type="Proteomes" id="UP001496627"/>
    </source>
</evidence>
<dbReference type="CDD" id="cd16441">
    <property type="entry name" value="beta_Kdo_transferase_KpsS"/>
    <property type="match status" value="1"/>
</dbReference>
<dbReference type="RefSeq" id="WP_227702595.1">
    <property type="nucleotide sequence ID" value="NZ_JBEAAL010000053.1"/>
</dbReference>
<evidence type="ECO:0000313" key="1">
    <source>
        <dbReference type="EMBL" id="MEQ1409701.1"/>
    </source>
</evidence>
<dbReference type="Proteomes" id="UP001496627">
    <property type="component" value="Unassembled WGS sequence"/>
</dbReference>
<proteinExistence type="predicted"/>
<comment type="caution">
    <text evidence="1">The sequence shown here is derived from an EMBL/GenBank/DDBJ whole genome shotgun (WGS) entry which is preliminary data.</text>
</comment>